<dbReference type="SMART" id="SM00028">
    <property type="entry name" value="TPR"/>
    <property type="match status" value="2"/>
</dbReference>
<keyword evidence="1" id="KW-0802">TPR repeat</keyword>
<name>A0A371JKE2_9FIRM</name>
<dbReference type="Pfam" id="PF13290">
    <property type="entry name" value="CHB_HEX_C_1"/>
    <property type="match status" value="2"/>
</dbReference>
<evidence type="ECO:0000313" key="6">
    <source>
        <dbReference type="EMBL" id="RDY33177.1"/>
    </source>
</evidence>
<proteinExistence type="predicted"/>
<evidence type="ECO:0000256" key="2">
    <source>
        <dbReference type="SAM" id="MobiDB-lite"/>
    </source>
</evidence>
<keyword evidence="3" id="KW-1133">Transmembrane helix</keyword>
<feature type="repeat" description="TPR" evidence="1">
    <location>
        <begin position="156"/>
        <end position="189"/>
    </location>
</feature>
<sequence>MIMVCTKCGAELKDTDLFCLNCGEEVRIVPDYSPVEELVIQNLAEAQQNEITFENAKEAISEKVIINKNTKKAKPKPKDKKPKTPNEKCNHKSNHSLSLMIAAFVILVIVVAVLWNLHKHSFEYQYNQAIKNVDSDNYAAAYDYLSDALKTDDSNINARLLMASVYLELGKTEEAISLLKETLKMDQTNEEAAKQLLEVYSEYNYTDELTEYSLQLKGTHLAEALGDFYENRPVFSIDGGIYDKYISVELTSKENSDIYYTVDGSKPNNSAIKYSGQIRLRGGTTQIRAVAINESGDLSLETIQEYTVNSTVPDNPVIKPASGVYSTPISINIIVPDKCKVYYTWDGTEPTEKSNLYSKPLDMPIGQHTLSVVAIDENGITSNTIQSNYDLEFETHFTVDQAYEIIIQRLGGELVDDKGAFDLECSSAIEIGGYNLYVFDKVYGTDDNGNKIYGTEKFTFDVLTAETFYTIRNAAGGYDLTPF</sequence>
<protein>
    <submittedName>
        <fullName evidence="6">Zinc-ribbon domain-containing protein</fullName>
    </submittedName>
</protein>
<accession>A0A371JKE2</accession>
<keyword evidence="3" id="KW-0472">Membrane</keyword>
<evidence type="ECO:0000256" key="1">
    <source>
        <dbReference type="PROSITE-ProRule" id="PRU00339"/>
    </source>
</evidence>
<evidence type="ECO:0000259" key="4">
    <source>
        <dbReference type="Pfam" id="PF13240"/>
    </source>
</evidence>
<dbReference type="OrthoDB" id="9802197at2"/>
<dbReference type="Pfam" id="PF13240">
    <property type="entry name" value="Zn_Ribbon_1"/>
    <property type="match status" value="1"/>
</dbReference>
<dbReference type="Proteomes" id="UP000216411">
    <property type="component" value="Unassembled WGS sequence"/>
</dbReference>
<feature type="domain" description="GH29D-like beta-sandwich" evidence="5">
    <location>
        <begin position="238"/>
        <end position="299"/>
    </location>
</feature>
<dbReference type="InterPro" id="IPR019734">
    <property type="entry name" value="TPR_rpt"/>
</dbReference>
<comment type="caution">
    <text evidence="6">The sequence shown here is derived from an EMBL/GenBank/DDBJ whole genome shotgun (WGS) entry which is preliminary data.</text>
</comment>
<dbReference type="PROSITE" id="PS50005">
    <property type="entry name" value="TPR"/>
    <property type="match status" value="1"/>
</dbReference>
<dbReference type="Pfam" id="PF14559">
    <property type="entry name" value="TPR_19"/>
    <property type="match status" value="1"/>
</dbReference>
<gene>
    <name evidence="6" type="ORF">CG710_001230</name>
</gene>
<dbReference type="InterPro" id="IPR011990">
    <property type="entry name" value="TPR-like_helical_dom_sf"/>
</dbReference>
<dbReference type="SUPFAM" id="SSF48452">
    <property type="entry name" value="TPR-like"/>
    <property type="match status" value="1"/>
</dbReference>
<evidence type="ECO:0000313" key="7">
    <source>
        <dbReference type="Proteomes" id="UP000216411"/>
    </source>
</evidence>
<evidence type="ECO:0000259" key="5">
    <source>
        <dbReference type="Pfam" id="PF13290"/>
    </source>
</evidence>
<dbReference type="InterPro" id="IPR026870">
    <property type="entry name" value="Zinc_ribbon_dom"/>
</dbReference>
<dbReference type="Gene3D" id="1.25.40.10">
    <property type="entry name" value="Tetratricopeptide repeat domain"/>
    <property type="match status" value="1"/>
</dbReference>
<feature type="domain" description="Zinc-ribbon" evidence="4">
    <location>
        <begin position="5"/>
        <end position="25"/>
    </location>
</feature>
<reference evidence="6 7" key="1">
    <citation type="journal article" date="2017" name="Genome Announc.">
        <title>Draft Genome Sequence of a Sporulating and Motile Strain of Lachnotalea glycerini Isolated from Water in Quebec City, Canada.</title>
        <authorList>
            <person name="Maheux A.F."/>
            <person name="Boudreau D.K."/>
            <person name="Berube E."/>
            <person name="Boissinot M."/>
            <person name="Raymond F."/>
            <person name="Brodeur S."/>
            <person name="Corbeil J."/>
            <person name="Isabel S."/>
            <person name="Omar R.F."/>
            <person name="Bergeron M.G."/>
        </authorList>
    </citation>
    <scope>NUCLEOTIDE SEQUENCE [LARGE SCALE GENOMIC DNA]</scope>
    <source>
        <strain evidence="6 7">CCRI-19302</strain>
    </source>
</reference>
<keyword evidence="3" id="KW-0812">Transmembrane</keyword>
<dbReference type="InterPro" id="IPR059177">
    <property type="entry name" value="GH29D-like_dom"/>
</dbReference>
<organism evidence="6 7">
    <name type="scientific">Lachnotalea glycerini</name>
    <dbReference type="NCBI Taxonomy" id="1763509"/>
    <lineage>
        <taxon>Bacteria</taxon>
        <taxon>Bacillati</taxon>
        <taxon>Bacillota</taxon>
        <taxon>Clostridia</taxon>
        <taxon>Lachnospirales</taxon>
        <taxon>Lachnospiraceae</taxon>
        <taxon>Lachnotalea</taxon>
    </lineage>
</organism>
<feature type="transmembrane region" description="Helical" evidence="3">
    <location>
        <begin position="97"/>
        <end position="117"/>
    </location>
</feature>
<dbReference type="AlphaFoldDB" id="A0A371JKE2"/>
<feature type="domain" description="GH29D-like beta-sandwich" evidence="5">
    <location>
        <begin position="320"/>
        <end position="384"/>
    </location>
</feature>
<dbReference type="EMBL" id="NOKA02000001">
    <property type="protein sequence ID" value="RDY33177.1"/>
    <property type="molecule type" value="Genomic_DNA"/>
</dbReference>
<feature type="region of interest" description="Disordered" evidence="2">
    <location>
        <begin position="71"/>
        <end position="91"/>
    </location>
</feature>
<feature type="compositionally biased region" description="Basic residues" evidence="2">
    <location>
        <begin position="71"/>
        <end position="81"/>
    </location>
</feature>
<keyword evidence="7" id="KW-1185">Reference proteome</keyword>
<evidence type="ECO:0000256" key="3">
    <source>
        <dbReference type="SAM" id="Phobius"/>
    </source>
</evidence>